<accession>F0Z6B7</accession>
<keyword evidence="3" id="KW-1185">Reference proteome</keyword>
<dbReference type="STRING" id="5786.F0Z6B7"/>
<evidence type="ECO:0000313" key="2">
    <source>
        <dbReference type="EMBL" id="EGC40412.1"/>
    </source>
</evidence>
<dbReference type="SUPFAM" id="SSF51445">
    <property type="entry name" value="(Trans)glycosidases"/>
    <property type="match status" value="1"/>
</dbReference>
<dbReference type="AlphaFoldDB" id="F0Z6B7"/>
<dbReference type="GO" id="GO:0030288">
    <property type="term" value="C:outer membrane-bounded periplasmic space"/>
    <property type="evidence" value="ECO:0000318"/>
    <property type="project" value="GO_Central"/>
</dbReference>
<dbReference type="Gene3D" id="3.20.20.80">
    <property type="entry name" value="Glycosidases"/>
    <property type="match status" value="1"/>
</dbReference>
<gene>
    <name evidence="2" type="ORF">DICPUDRAFT_93366</name>
</gene>
<name>F0Z6B7_DICPU</name>
<dbReference type="GeneID" id="10503393"/>
<dbReference type="KEGG" id="dpp:DICPUDRAFT_93366"/>
<sequence>MTKHYPFLDVSIDFNQDNLNLSYSKNIIDYQADGLVIGYVNLNEETRKPAWIYDGEKPLDWALPLINELKNSNKKVIISFGGGYGSDIEDLNSNELNNCFKEVCQLFKPNQLDLNLDSGLYSPESIDLIFKSVKELTKINDKLQISISLNITPSMGLGEEEFEIIKCAKENDINFIINGVFSDILNPDWANKLGDASIESIKQLIMQFKQVYPDSSEFDLYKRIAITPMIGLNNNSTMYTLEDSEKLSKFAYEHMLAYTSYSSLNRDHPSVNNDDSDNKFSSNNPKQSQDGQYTKLFVPTIKKDDRSI</sequence>
<dbReference type="VEuPathDB" id="AmoebaDB:DICPUDRAFT_93366"/>
<dbReference type="OrthoDB" id="3012298at2759"/>
<reference evidence="3" key="1">
    <citation type="journal article" date="2011" name="Genome Biol.">
        <title>Comparative genomics of the social amoebae Dictyostelium discoideum and Dictyostelium purpureum.</title>
        <authorList>
            <consortium name="US DOE Joint Genome Institute (JGI-PGF)"/>
            <person name="Sucgang R."/>
            <person name="Kuo A."/>
            <person name="Tian X."/>
            <person name="Salerno W."/>
            <person name="Parikh A."/>
            <person name="Feasley C.L."/>
            <person name="Dalin E."/>
            <person name="Tu H."/>
            <person name="Huang E."/>
            <person name="Barry K."/>
            <person name="Lindquist E."/>
            <person name="Shapiro H."/>
            <person name="Bruce D."/>
            <person name="Schmutz J."/>
            <person name="Salamov A."/>
            <person name="Fey P."/>
            <person name="Gaudet P."/>
            <person name="Anjard C."/>
            <person name="Babu M.M."/>
            <person name="Basu S."/>
            <person name="Bushmanova Y."/>
            <person name="van der Wel H."/>
            <person name="Katoh-Kurasawa M."/>
            <person name="Dinh C."/>
            <person name="Coutinho P.M."/>
            <person name="Saito T."/>
            <person name="Elias M."/>
            <person name="Schaap P."/>
            <person name="Kay R.R."/>
            <person name="Henrissat B."/>
            <person name="Eichinger L."/>
            <person name="Rivero F."/>
            <person name="Putnam N.H."/>
            <person name="West C.M."/>
            <person name="Loomis W.F."/>
            <person name="Chisholm R.L."/>
            <person name="Shaulsky G."/>
            <person name="Strassmann J.E."/>
            <person name="Queller D.C."/>
            <person name="Kuspa A."/>
            <person name="Grigoriev I.V."/>
        </authorList>
    </citation>
    <scope>NUCLEOTIDE SEQUENCE [LARGE SCALE GENOMIC DNA]</scope>
    <source>
        <strain evidence="3">QSDP1</strain>
    </source>
</reference>
<evidence type="ECO:0000313" key="3">
    <source>
        <dbReference type="Proteomes" id="UP000001064"/>
    </source>
</evidence>
<dbReference type="GO" id="GO:0008843">
    <property type="term" value="F:endochitinase activity"/>
    <property type="evidence" value="ECO:0000318"/>
    <property type="project" value="GO_Central"/>
</dbReference>
<feature type="region of interest" description="Disordered" evidence="1">
    <location>
        <begin position="267"/>
        <end position="296"/>
    </location>
</feature>
<dbReference type="PANTHER" id="PTHR42976">
    <property type="entry name" value="BIFUNCTIONAL CHITINASE/LYSOZYME-RELATED"/>
    <property type="match status" value="1"/>
</dbReference>
<dbReference type="InterPro" id="IPR052750">
    <property type="entry name" value="GH18_Chitinase"/>
</dbReference>
<dbReference type="RefSeq" id="XP_003282959.1">
    <property type="nucleotide sequence ID" value="XM_003282911.1"/>
</dbReference>
<evidence type="ECO:0008006" key="4">
    <source>
        <dbReference type="Google" id="ProtNLM"/>
    </source>
</evidence>
<dbReference type="Proteomes" id="UP000001064">
    <property type="component" value="Unassembled WGS sequence"/>
</dbReference>
<organism evidence="2 3">
    <name type="scientific">Dictyostelium purpureum</name>
    <name type="common">Slime mold</name>
    <dbReference type="NCBI Taxonomy" id="5786"/>
    <lineage>
        <taxon>Eukaryota</taxon>
        <taxon>Amoebozoa</taxon>
        <taxon>Evosea</taxon>
        <taxon>Eumycetozoa</taxon>
        <taxon>Dictyostelia</taxon>
        <taxon>Dictyosteliales</taxon>
        <taxon>Dictyosteliaceae</taxon>
        <taxon>Dictyostelium</taxon>
    </lineage>
</organism>
<dbReference type="InParanoid" id="F0Z6B7"/>
<proteinExistence type="predicted"/>
<evidence type="ECO:0000256" key="1">
    <source>
        <dbReference type="SAM" id="MobiDB-lite"/>
    </source>
</evidence>
<dbReference type="EMBL" id="GL870942">
    <property type="protein sequence ID" value="EGC40412.1"/>
    <property type="molecule type" value="Genomic_DNA"/>
</dbReference>
<dbReference type="InterPro" id="IPR017853">
    <property type="entry name" value="GH"/>
</dbReference>
<protein>
    <recommendedName>
        <fullName evidence="4">GH18 domain-containing protein</fullName>
    </recommendedName>
</protein>
<dbReference type="PANTHER" id="PTHR42976:SF1">
    <property type="entry name" value="GH18 DOMAIN-CONTAINING PROTEIN-RELATED"/>
    <property type="match status" value="1"/>
</dbReference>